<accession>A0ABP7BWT2</accession>
<name>A0ABP7BWT2_9MICO</name>
<sequence>MLLLAARDAYAPRSHAVGRTGSRAMGRAPLIVTPAPVAQEAELSHSTGTPPRWHAAPEG</sequence>
<evidence type="ECO:0000313" key="2">
    <source>
        <dbReference type="EMBL" id="GAA3670481.1"/>
    </source>
</evidence>
<gene>
    <name evidence="2" type="ORF">GCM10022202_35800</name>
</gene>
<evidence type="ECO:0000313" key="3">
    <source>
        <dbReference type="Proteomes" id="UP001410795"/>
    </source>
</evidence>
<dbReference type="EMBL" id="BAAAYV010000025">
    <property type="protein sequence ID" value="GAA3670481.1"/>
    <property type="molecule type" value="Genomic_DNA"/>
</dbReference>
<evidence type="ECO:0000256" key="1">
    <source>
        <dbReference type="SAM" id="MobiDB-lite"/>
    </source>
</evidence>
<proteinExistence type="predicted"/>
<comment type="caution">
    <text evidence="2">The sequence shown here is derived from an EMBL/GenBank/DDBJ whole genome shotgun (WGS) entry which is preliminary data.</text>
</comment>
<reference evidence="3" key="1">
    <citation type="journal article" date="2019" name="Int. J. Syst. Evol. Microbiol.">
        <title>The Global Catalogue of Microorganisms (GCM) 10K type strain sequencing project: providing services to taxonomists for standard genome sequencing and annotation.</title>
        <authorList>
            <consortium name="The Broad Institute Genomics Platform"/>
            <consortium name="The Broad Institute Genome Sequencing Center for Infectious Disease"/>
            <person name="Wu L."/>
            <person name="Ma J."/>
        </authorList>
    </citation>
    <scope>NUCLEOTIDE SEQUENCE [LARGE SCALE GENOMIC DNA]</scope>
    <source>
        <strain evidence="3">JCM 16546</strain>
    </source>
</reference>
<protein>
    <submittedName>
        <fullName evidence="2">Uncharacterized protein</fullName>
    </submittedName>
</protein>
<organism evidence="2 3">
    <name type="scientific">Microbacterium marinilacus</name>
    <dbReference type="NCBI Taxonomy" id="415209"/>
    <lineage>
        <taxon>Bacteria</taxon>
        <taxon>Bacillati</taxon>
        <taxon>Actinomycetota</taxon>
        <taxon>Actinomycetes</taxon>
        <taxon>Micrococcales</taxon>
        <taxon>Microbacteriaceae</taxon>
        <taxon>Microbacterium</taxon>
    </lineage>
</organism>
<keyword evidence="3" id="KW-1185">Reference proteome</keyword>
<dbReference type="Proteomes" id="UP001410795">
    <property type="component" value="Unassembled WGS sequence"/>
</dbReference>
<feature type="region of interest" description="Disordered" evidence="1">
    <location>
        <begin position="38"/>
        <end position="59"/>
    </location>
</feature>